<dbReference type="InterPro" id="IPR050430">
    <property type="entry name" value="Peptidase_S1"/>
</dbReference>
<evidence type="ECO:0000256" key="4">
    <source>
        <dbReference type="ARBA" id="ARBA00022825"/>
    </source>
</evidence>
<sequence>MICETIIKTILLHFILHAVLTECHLKDLGEITKNWSNVLNNLEKRIIGGTNTTKYEHPFAVQFFNHGGLCGGSILTRKTMLTAAHCFDHNKNIAEMKIFSNPRFLFDLQSIIHEVWQFEIHQNYSKEMFFSNDIAIIIIHDYFEFGPQVQKVTIIDTDVWMNINNTFVAIGWGENKYGTGFKNNNFKKVDLYYVTRERCKTENRIDLSPEMFCLSGDGETDTCRGDSGGGVLWNGALVGIISHGRGCAQAPGIYVNVYYYRTWINETVKKIYKEFCDFHNHKALK</sequence>
<dbReference type="InterPro" id="IPR001314">
    <property type="entry name" value="Peptidase_S1A"/>
</dbReference>
<evidence type="ECO:0000256" key="2">
    <source>
        <dbReference type="ARBA" id="ARBA00022670"/>
    </source>
</evidence>
<proteinExistence type="inferred from homology"/>
<evidence type="ECO:0000313" key="9">
    <source>
        <dbReference type="Proteomes" id="UP001153954"/>
    </source>
</evidence>
<gene>
    <name evidence="8" type="ORF">EEDITHA_LOCUS18755</name>
</gene>
<keyword evidence="4" id="KW-0720">Serine protease</keyword>
<keyword evidence="3" id="KW-0378">Hydrolase</keyword>
<evidence type="ECO:0000259" key="7">
    <source>
        <dbReference type="PROSITE" id="PS50240"/>
    </source>
</evidence>
<evidence type="ECO:0000256" key="3">
    <source>
        <dbReference type="ARBA" id="ARBA00022801"/>
    </source>
</evidence>
<dbReference type="EMBL" id="CAKOGL010000027">
    <property type="protein sequence ID" value="CAH2104375.1"/>
    <property type="molecule type" value="Genomic_DNA"/>
</dbReference>
<feature type="signal peptide" evidence="6">
    <location>
        <begin position="1"/>
        <end position="21"/>
    </location>
</feature>
<dbReference type="PANTHER" id="PTHR24276">
    <property type="entry name" value="POLYSERASE-RELATED"/>
    <property type="match status" value="1"/>
</dbReference>
<dbReference type="PROSITE" id="PS50240">
    <property type="entry name" value="TRYPSIN_DOM"/>
    <property type="match status" value="1"/>
</dbReference>
<comment type="similarity">
    <text evidence="1">Belongs to the peptidase S1 family.</text>
</comment>
<dbReference type="CDD" id="cd00190">
    <property type="entry name" value="Tryp_SPc"/>
    <property type="match status" value="1"/>
</dbReference>
<dbReference type="InterPro" id="IPR009003">
    <property type="entry name" value="Peptidase_S1_PA"/>
</dbReference>
<dbReference type="Gene3D" id="2.40.10.10">
    <property type="entry name" value="Trypsin-like serine proteases"/>
    <property type="match status" value="1"/>
</dbReference>
<dbReference type="SMART" id="SM00020">
    <property type="entry name" value="Tryp_SPc"/>
    <property type="match status" value="1"/>
</dbReference>
<dbReference type="Proteomes" id="UP001153954">
    <property type="component" value="Unassembled WGS sequence"/>
</dbReference>
<accession>A0AAU9V5Q3</accession>
<evidence type="ECO:0000256" key="6">
    <source>
        <dbReference type="SAM" id="SignalP"/>
    </source>
</evidence>
<reference evidence="8" key="1">
    <citation type="submission" date="2022-03" db="EMBL/GenBank/DDBJ databases">
        <authorList>
            <person name="Tunstrom K."/>
        </authorList>
    </citation>
    <scope>NUCLEOTIDE SEQUENCE</scope>
</reference>
<feature type="domain" description="Peptidase S1" evidence="7">
    <location>
        <begin position="46"/>
        <end position="269"/>
    </location>
</feature>
<dbReference type="AlphaFoldDB" id="A0AAU9V5Q3"/>
<evidence type="ECO:0000313" key="8">
    <source>
        <dbReference type="EMBL" id="CAH2104375.1"/>
    </source>
</evidence>
<keyword evidence="6" id="KW-0732">Signal</keyword>
<comment type="caution">
    <text evidence="8">The sequence shown here is derived from an EMBL/GenBank/DDBJ whole genome shotgun (WGS) entry which is preliminary data.</text>
</comment>
<dbReference type="SUPFAM" id="SSF50494">
    <property type="entry name" value="Trypsin-like serine proteases"/>
    <property type="match status" value="1"/>
</dbReference>
<dbReference type="InterPro" id="IPR001254">
    <property type="entry name" value="Trypsin_dom"/>
</dbReference>
<dbReference type="InterPro" id="IPR018114">
    <property type="entry name" value="TRYPSIN_HIS"/>
</dbReference>
<keyword evidence="9" id="KW-1185">Reference proteome</keyword>
<name>A0AAU9V5Q3_EUPED</name>
<keyword evidence="2" id="KW-0645">Protease</keyword>
<dbReference type="PROSITE" id="PS00134">
    <property type="entry name" value="TRYPSIN_HIS"/>
    <property type="match status" value="1"/>
</dbReference>
<dbReference type="Pfam" id="PF00089">
    <property type="entry name" value="Trypsin"/>
    <property type="match status" value="1"/>
</dbReference>
<evidence type="ECO:0000256" key="1">
    <source>
        <dbReference type="ARBA" id="ARBA00007664"/>
    </source>
</evidence>
<keyword evidence="5" id="KW-1015">Disulfide bond</keyword>
<organism evidence="8 9">
    <name type="scientific">Euphydryas editha</name>
    <name type="common">Edith's checkerspot</name>
    <dbReference type="NCBI Taxonomy" id="104508"/>
    <lineage>
        <taxon>Eukaryota</taxon>
        <taxon>Metazoa</taxon>
        <taxon>Ecdysozoa</taxon>
        <taxon>Arthropoda</taxon>
        <taxon>Hexapoda</taxon>
        <taxon>Insecta</taxon>
        <taxon>Pterygota</taxon>
        <taxon>Neoptera</taxon>
        <taxon>Endopterygota</taxon>
        <taxon>Lepidoptera</taxon>
        <taxon>Glossata</taxon>
        <taxon>Ditrysia</taxon>
        <taxon>Papilionoidea</taxon>
        <taxon>Nymphalidae</taxon>
        <taxon>Nymphalinae</taxon>
        <taxon>Euphydryas</taxon>
    </lineage>
</organism>
<dbReference type="InterPro" id="IPR043504">
    <property type="entry name" value="Peptidase_S1_PA_chymotrypsin"/>
</dbReference>
<dbReference type="PRINTS" id="PR00722">
    <property type="entry name" value="CHYMOTRYPSIN"/>
</dbReference>
<dbReference type="PANTHER" id="PTHR24276:SF91">
    <property type="entry name" value="AT26814P-RELATED"/>
    <property type="match status" value="1"/>
</dbReference>
<dbReference type="GO" id="GO:0006508">
    <property type="term" value="P:proteolysis"/>
    <property type="evidence" value="ECO:0007669"/>
    <property type="project" value="UniProtKB-KW"/>
</dbReference>
<dbReference type="GO" id="GO:0004252">
    <property type="term" value="F:serine-type endopeptidase activity"/>
    <property type="evidence" value="ECO:0007669"/>
    <property type="project" value="InterPro"/>
</dbReference>
<protein>
    <recommendedName>
        <fullName evidence="7">Peptidase S1 domain-containing protein</fullName>
    </recommendedName>
</protein>
<evidence type="ECO:0000256" key="5">
    <source>
        <dbReference type="ARBA" id="ARBA00023157"/>
    </source>
</evidence>
<feature type="chain" id="PRO_5043953397" description="Peptidase S1 domain-containing protein" evidence="6">
    <location>
        <begin position="22"/>
        <end position="285"/>
    </location>
</feature>